<feature type="non-terminal residue" evidence="1">
    <location>
        <position position="1"/>
    </location>
</feature>
<protein>
    <submittedName>
        <fullName evidence="1">Uncharacterized protein</fullName>
    </submittedName>
</protein>
<dbReference type="EMBL" id="LXQA011330705">
    <property type="protein sequence ID" value="MCI93492.1"/>
    <property type="molecule type" value="Genomic_DNA"/>
</dbReference>
<dbReference type="AlphaFoldDB" id="A0A392W1C4"/>
<dbReference type="Proteomes" id="UP000265520">
    <property type="component" value="Unassembled WGS sequence"/>
</dbReference>
<comment type="caution">
    <text evidence="1">The sequence shown here is derived from an EMBL/GenBank/DDBJ whole genome shotgun (WGS) entry which is preliminary data.</text>
</comment>
<name>A0A392W1C4_9FABA</name>
<organism evidence="1 2">
    <name type="scientific">Trifolium medium</name>
    <dbReference type="NCBI Taxonomy" id="97028"/>
    <lineage>
        <taxon>Eukaryota</taxon>
        <taxon>Viridiplantae</taxon>
        <taxon>Streptophyta</taxon>
        <taxon>Embryophyta</taxon>
        <taxon>Tracheophyta</taxon>
        <taxon>Spermatophyta</taxon>
        <taxon>Magnoliopsida</taxon>
        <taxon>eudicotyledons</taxon>
        <taxon>Gunneridae</taxon>
        <taxon>Pentapetalae</taxon>
        <taxon>rosids</taxon>
        <taxon>fabids</taxon>
        <taxon>Fabales</taxon>
        <taxon>Fabaceae</taxon>
        <taxon>Papilionoideae</taxon>
        <taxon>50 kb inversion clade</taxon>
        <taxon>NPAAA clade</taxon>
        <taxon>Hologalegina</taxon>
        <taxon>IRL clade</taxon>
        <taxon>Trifolieae</taxon>
        <taxon>Trifolium</taxon>
    </lineage>
</organism>
<reference evidence="1 2" key="1">
    <citation type="journal article" date="2018" name="Front. Plant Sci.">
        <title>Red Clover (Trifolium pratense) and Zigzag Clover (T. medium) - A Picture of Genomic Similarities and Differences.</title>
        <authorList>
            <person name="Dluhosova J."/>
            <person name="Istvanek J."/>
            <person name="Nedelnik J."/>
            <person name="Repkova J."/>
        </authorList>
    </citation>
    <scope>NUCLEOTIDE SEQUENCE [LARGE SCALE GENOMIC DNA]</scope>
    <source>
        <strain evidence="2">cv. 10/8</strain>
        <tissue evidence="1">Leaf</tissue>
    </source>
</reference>
<keyword evidence="2" id="KW-1185">Reference proteome</keyword>
<accession>A0A392W1C4</accession>
<evidence type="ECO:0000313" key="1">
    <source>
        <dbReference type="EMBL" id="MCI93492.1"/>
    </source>
</evidence>
<proteinExistence type="predicted"/>
<sequence>TASETAANIYWHSSAKASEYHTRPHASPLTLLQTDLPLAPSDQE</sequence>
<evidence type="ECO:0000313" key="2">
    <source>
        <dbReference type="Proteomes" id="UP000265520"/>
    </source>
</evidence>